<comment type="caution">
    <text evidence="1">The sequence shown here is derived from an EMBL/GenBank/DDBJ whole genome shotgun (WGS) entry which is preliminary data.</text>
</comment>
<keyword evidence="1" id="KW-0808">Transferase</keyword>
<keyword evidence="2" id="KW-1185">Reference proteome</keyword>
<dbReference type="EMBL" id="JBFRCH010000003">
    <property type="protein sequence ID" value="MEX3931900.1"/>
    <property type="molecule type" value="Genomic_DNA"/>
</dbReference>
<evidence type="ECO:0000313" key="2">
    <source>
        <dbReference type="Proteomes" id="UP001558850"/>
    </source>
</evidence>
<keyword evidence="1" id="KW-0328">Glycosyltransferase</keyword>
<dbReference type="Proteomes" id="UP001558850">
    <property type="component" value="Unassembled WGS sequence"/>
</dbReference>
<accession>A0ACC6TWU1</accession>
<dbReference type="EC" id="2.4.-.-" evidence="1"/>
<organism evidence="1 2">
    <name type="scientific">Paraburkholderia phymatum</name>
    <dbReference type="NCBI Taxonomy" id="148447"/>
    <lineage>
        <taxon>Bacteria</taxon>
        <taxon>Pseudomonadati</taxon>
        <taxon>Pseudomonadota</taxon>
        <taxon>Betaproteobacteria</taxon>
        <taxon>Burkholderiales</taxon>
        <taxon>Burkholderiaceae</taxon>
        <taxon>Paraburkholderia</taxon>
    </lineage>
</organism>
<reference evidence="1" key="1">
    <citation type="submission" date="2024-07" db="EMBL/GenBank/DDBJ databases">
        <title>A survey of Mimosa microsymbionts across Brazilian biomes reveals a high diversity of Paraburkholderia nodulating endemic species, but also that Cupriavidus is common as a symbiont of widespread species.</title>
        <authorList>
            <person name="Rouws L."/>
            <person name="Barauna A."/>
            <person name="Beukes C."/>
            <person name="Rouws J.R.C."/>
            <person name="De Faria S.M."/>
            <person name="Gross E."/>
            <person name="Bueno Dos Reis Junior F."/>
            <person name="Simon M.F."/>
            <person name="Maluk M."/>
            <person name="Odee D.W."/>
            <person name="Kenicer G."/>
            <person name="Young J.P.W."/>
            <person name="Reis V.M."/>
            <person name="Zilli J."/>
            <person name="James E.K."/>
        </authorList>
    </citation>
    <scope>NUCLEOTIDE SEQUENCE</scope>
    <source>
        <strain evidence="1">EG181B</strain>
    </source>
</reference>
<evidence type="ECO:0000313" key="1">
    <source>
        <dbReference type="EMBL" id="MEX3931900.1"/>
    </source>
</evidence>
<gene>
    <name evidence="1" type="ORF">AB4Y32_08815</name>
</gene>
<name>A0ACC6TWU1_9BURK</name>
<protein>
    <submittedName>
        <fullName evidence="1">Glycosyltransferase</fullName>
        <ecNumber evidence="1">2.4.-.-</ecNumber>
    </submittedName>
</protein>
<proteinExistence type="predicted"/>
<sequence>MKKKIVHVTEALGGGVLHCVVLLANLQARAGDDIVIVHSIRPDTPSSDRLDALLDARIKRRVISMHTGIGVHDFAALVRLVVQLMIEQADIVHLHSSKAGALGRIASRLLRISDRVVYSPHGFAFLRRDISSGKARALISIERWLHKLGGVLVGCSRSEARYAAMLFSPRRVVVVENAIDLRGFGTNATHRDNATPTICTSARVTYQKAPWRFSALAASLSNRRKVRFIWLGGGEAQSVEAWIDLRHVELSGWIDADSLRRRLSACDVFVLPSLWEGMPIALIEAQAAGLPAVASRIVGNRDVIVHGVTGFLANNDSELFAYTRRLLDDASLRAKMGAAAREQALARFSSERFLDGFAKIYDALSNTAAYHRRGRARPRRTTAHMEGYDR</sequence>